<organism evidence="3 4">
    <name type="scientific">Draconibacterium halophilum</name>
    <dbReference type="NCBI Taxonomy" id="2706887"/>
    <lineage>
        <taxon>Bacteria</taxon>
        <taxon>Pseudomonadati</taxon>
        <taxon>Bacteroidota</taxon>
        <taxon>Bacteroidia</taxon>
        <taxon>Marinilabiliales</taxon>
        <taxon>Prolixibacteraceae</taxon>
        <taxon>Draconibacterium</taxon>
    </lineage>
</organism>
<dbReference type="AlphaFoldDB" id="A0A6C0RAR6"/>
<protein>
    <submittedName>
        <fullName evidence="3">META domain-containing protein</fullName>
    </submittedName>
</protein>
<accession>A0A6C0RAR6</accession>
<feature type="domain" description="DUF306" evidence="2">
    <location>
        <begin position="32"/>
        <end position="126"/>
    </location>
</feature>
<dbReference type="InterPro" id="IPR005184">
    <property type="entry name" value="DUF306_Meta_HslJ"/>
</dbReference>
<keyword evidence="4" id="KW-1185">Reference proteome</keyword>
<dbReference type="KEGG" id="drc:G0Q07_00315"/>
<dbReference type="EMBL" id="CP048409">
    <property type="protein sequence ID" value="QIA06271.1"/>
    <property type="molecule type" value="Genomic_DNA"/>
</dbReference>
<evidence type="ECO:0000259" key="2">
    <source>
        <dbReference type="Pfam" id="PF03724"/>
    </source>
</evidence>
<feature type="signal peptide" evidence="1">
    <location>
        <begin position="1"/>
        <end position="21"/>
    </location>
</feature>
<dbReference type="Pfam" id="PF03724">
    <property type="entry name" value="META"/>
    <property type="match status" value="1"/>
</dbReference>
<feature type="chain" id="PRO_5025683920" evidence="1">
    <location>
        <begin position="22"/>
        <end position="140"/>
    </location>
</feature>
<gene>
    <name evidence="3" type="ORF">G0Q07_00315</name>
</gene>
<proteinExistence type="predicted"/>
<evidence type="ECO:0000313" key="4">
    <source>
        <dbReference type="Proteomes" id="UP000474630"/>
    </source>
</evidence>
<name>A0A6C0RAR6_9BACT</name>
<sequence length="140" mass="15593">MKRAKLILFFVLSGLLFNACNDDCDCNGQMLGQWEIADFVSVESSTYPKDDNYSPLIEFNRDSTYDLALDVNVCGGEYSLSSTDSISISSAGCTKICCDSEFSKKITTMLPRISTWSINGDELRLTVDGWGWINLNRVSK</sequence>
<dbReference type="InterPro" id="IPR038670">
    <property type="entry name" value="HslJ-like_sf"/>
</dbReference>
<evidence type="ECO:0000256" key="1">
    <source>
        <dbReference type="SAM" id="SignalP"/>
    </source>
</evidence>
<keyword evidence="1" id="KW-0732">Signal</keyword>
<dbReference type="RefSeq" id="WP_163344141.1">
    <property type="nucleotide sequence ID" value="NZ_CP048409.1"/>
</dbReference>
<dbReference type="Gene3D" id="2.40.128.270">
    <property type="match status" value="1"/>
</dbReference>
<reference evidence="3 4" key="1">
    <citation type="submission" date="2020-02" db="EMBL/GenBank/DDBJ databases">
        <title>Genome sequencing for Draconibacterium sp. strain M1.</title>
        <authorList>
            <person name="Park S.-J."/>
        </authorList>
    </citation>
    <scope>NUCLEOTIDE SEQUENCE [LARGE SCALE GENOMIC DNA]</scope>
    <source>
        <strain evidence="3 4">M1</strain>
    </source>
</reference>
<dbReference type="Proteomes" id="UP000474630">
    <property type="component" value="Chromosome"/>
</dbReference>
<evidence type="ECO:0000313" key="3">
    <source>
        <dbReference type="EMBL" id="QIA06271.1"/>
    </source>
</evidence>